<gene>
    <name evidence="1" type="ORF">WOLCODRAFT_139286</name>
</gene>
<dbReference type="EMBL" id="KB468168">
    <property type="protein sequence ID" value="PCH44851.1"/>
    <property type="molecule type" value="Genomic_DNA"/>
</dbReference>
<protein>
    <submittedName>
        <fullName evidence="1">Uncharacterized protein</fullName>
    </submittedName>
</protein>
<dbReference type="OMA" id="WMAEETI"/>
<accession>A0A2H3JSD2</accession>
<evidence type="ECO:0000313" key="2">
    <source>
        <dbReference type="Proteomes" id="UP000218811"/>
    </source>
</evidence>
<organism evidence="1 2">
    <name type="scientific">Wolfiporia cocos (strain MD-104)</name>
    <name type="common">Brown rot fungus</name>
    <dbReference type="NCBI Taxonomy" id="742152"/>
    <lineage>
        <taxon>Eukaryota</taxon>
        <taxon>Fungi</taxon>
        <taxon>Dikarya</taxon>
        <taxon>Basidiomycota</taxon>
        <taxon>Agaricomycotina</taxon>
        <taxon>Agaricomycetes</taxon>
        <taxon>Polyporales</taxon>
        <taxon>Phaeolaceae</taxon>
        <taxon>Wolfiporia</taxon>
    </lineage>
</organism>
<dbReference type="AlphaFoldDB" id="A0A2H3JSD2"/>
<proteinExistence type="predicted"/>
<dbReference type="Proteomes" id="UP000218811">
    <property type="component" value="Unassembled WGS sequence"/>
</dbReference>
<evidence type="ECO:0000313" key="1">
    <source>
        <dbReference type="EMBL" id="PCH44851.1"/>
    </source>
</evidence>
<sequence length="249" mass="27978">MLAAPVPQYMSNRAAGKARAADVGIRARIVAAQSTARESRSGPEPFALSASHLAPRYSAIDLRPNEIREAMNAKQIASLCRPVLKPQVRGRPSQADLEQGNMYVNWIRKSVLDKVPTMNDRDIPDEQMPEYRMAFDLLWGYVFEMDSVLHIYAGWMAEETIRQLIVATAMVKQQKVYLSSRNQRFIMDLQAVHLFLHMMETTRQAITQRVHGKVTSPIHPTMTSTTSCVPMRCDSATPVPRTTVHSAKA</sequence>
<reference evidence="1 2" key="1">
    <citation type="journal article" date="2012" name="Science">
        <title>The Paleozoic origin of enzymatic lignin decomposition reconstructed from 31 fungal genomes.</title>
        <authorList>
            <person name="Floudas D."/>
            <person name="Binder M."/>
            <person name="Riley R."/>
            <person name="Barry K."/>
            <person name="Blanchette R.A."/>
            <person name="Henrissat B."/>
            <person name="Martinez A.T."/>
            <person name="Otillar R."/>
            <person name="Spatafora J.W."/>
            <person name="Yadav J.S."/>
            <person name="Aerts A."/>
            <person name="Benoit I."/>
            <person name="Boyd A."/>
            <person name="Carlson A."/>
            <person name="Copeland A."/>
            <person name="Coutinho P.M."/>
            <person name="de Vries R.P."/>
            <person name="Ferreira P."/>
            <person name="Findley K."/>
            <person name="Foster B."/>
            <person name="Gaskell J."/>
            <person name="Glotzer D."/>
            <person name="Gorecki P."/>
            <person name="Heitman J."/>
            <person name="Hesse C."/>
            <person name="Hori C."/>
            <person name="Igarashi K."/>
            <person name="Jurgens J.A."/>
            <person name="Kallen N."/>
            <person name="Kersten P."/>
            <person name="Kohler A."/>
            <person name="Kuees U."/>
            <person name="Kumar T.K.A."/>
            <person name="Kuo A."/>
            <person name="LaButti K."/>
            <person name="Larrondo L.F."/>
            <person name="Lindquist E."/>
            <person name="Ling A."/>
            <person name="Lombard V."/>
            <person name="Lucas S."/>
            <person name="Lundell T."/>
            <person name="Martin R."/>
            <person name="McLaughlin D.J."/>
            <person name="Morgenstern I."/>
            <person name="Morin E."/>
            <person name="Murat C."/>
            <person name="Nagy L.G."/>
            <person name="Nolan M."/>
            <person name="Ohm R.A."/>
            <person name="Patyshakuliyeva A."/>
            <person name="Rokas A."/>
            <person name="Ruiz-Duenas F.J."/>
            <person name="Sabat G."/>
            <person name="Salamov A."/>
            <person name="Samejima M."/>
            <person name="Schmutz J."/>
            <person name="Slot J.C."/>
            <person name="St John F."/>
            <person name="Stenlid J."/>
            <person name="Sun H."/>
            <person name="Sun S."/>
            <person name="Syed K."/>
            <person name="Tsang A."/>
            <person name="Wiebenga A."/>
            <person name="Young D."/>
            <person name="Pisabarro A."/>
            <person name="Eastwood D.C."/>
            <person name="Martin F."/>
            <person name="Cullen D."/>
            <person name="Grigoriev I.V."/>
            <person name="Hibbett D.S."/>
        </authorList>
    </citation>
    <scope>NUCLEOTIDE SEQUENCE [LARGE SCALE GENOMIC DNA]</scope>
    <source>
        <strain evidence="1 2">MD-104</strain>
    </source>
</reference>
<dbReference type="OrthoDB" id="1938591at2759"/>
<name>A0A2H3JSD2_WOLCO</name>
<keyword evidence="2" id="KW-1185">Reference proteome</keyword>
<dbReference type="STRING" id="742152.A0A2H3JSD2"/>